<sequence>MEQFIAQKEIQNDTQKRAKEYLMHYLGELKLHFNLEDKDIIKILKNSYFELTRESIVQRWMCVIKSFLHHK</sequence>
<protein>
    <submittedName>
        <fullName evidence="1">Uncharacterized protein</fullName>
    </submittedName>
</protein>
<accession>A0A9D1JXC8</accession>
<dbReference type="AlphaFoldDB" id="A0A9D1JXC8"/>
<reference evidence="1" key="2">
    <citation type="journal article" date="2021" name="PeerJ">
        <title>Extensive microbial diversity within the chicken gut microbiome revealed by metagenomics and culture.</title>
        <authorList>
            <person name="Gilroy R."/>
            <person name="Ravi A."/>
            <person name="Getino M."/>
            <person name="Pursley I."/>
            <person name="Horton D.L."/>
            <person name="Alikhan N.F."/>
            <person name="Baker D."/>
            <person name="Gharbi K."/>
            <person name="Hall N."/>
            <person name="Watson M."/>
            <person name="Adriaenssens E.M."/>
            <person name="Foster-Nyarko E."/>
            <person name="Jarju S."/>
            <person name="Secka A."/>
            <person name="Antonio M."/>
            <person name="Oren A."/>
            <person name="Chaudhuri R.R."/>
            <person name="La Ragione R."/>
            <person name="Hildebrand F."/>
            <person name="Pallen M.J."/>
        </authorList>
    </citation>
    <scope>NUCLEOTIDE SEQUENCE</scope>
    <source>
        <strain evidence="1">CHK152-2871</strain>
    </source>
</reference>
<reference evidence="1" key="1">
    <citation type="submission" date="2020-10" db="EMBL/GenBank/DDBJ databases">
        <authorList>
            <person name="Gilroy R."/>
        </authorList>
    </citation>
    <scope>NUCLEOTIDE SEQUENCE</scope>
    <source>
        <strain evidence="1">CHK152-2871</strain>
    </source>
</reference>
<evidence type="ECO:0000313" key="2">
    <source>
        <dbReference type="Proteomes" id="UP000886865"/>
    </source>
</evidence>
<organism evidence="1 2">
    <name type="scientific">Candidatus Galligastranaerophilus intestinavium</name>
    <dbReference type="NCBI Taxonomy" id="2840836"/>
    <lineage>
        <taxon>Bacteria</taxon>
        <taxon>Candidatus Galligastranaerophilus</taxon>
    </lineage>
</organism>
<gene>
    <name evidence="1" type="ORF">IAA86_00715</name>
</gene>
<name>A0A9D1JXC8_9BACT</name>
<dbReference type="EMBL" id="DVJQ01000007">
    <property type="protein sequence ID" value="HIS73522.1"/>
    <property type="molecule type" value="Genomic_DNA"/>
</dbReference>
<evidence type="ECO:0000313" key="1">
    <source>
        <dbReference type="EMBL" id="HIS73522.1"/>
    </source>
</evidence>
<dbReference type="Proteomes" id="UP000886865">
    <property type="component" value="Unassembled WGS sequence"/>
</dbReference>
<proteinExistence type="predicted"/>
<comment type="caution">
    <text evidence="1">The sequence shown here is derived from an EMBL/GenBank/DDBJ whole genome shotgun (WGS) entry which is preliminary data.</text>
</comment>